<organism evidence="2 3">
    <name type="scientific">Trichonephila clavata</name>
    <name type="common">Joro spider</name>
    <name type="synonym">Nephila clavata</name>
    <dbReference type="NCBI Taxonomy" id="2740835"/>
    <lineage>
        <taxon>Eukaryota</taxon>
        <taxon>Metazoa</taxon>
        <taxon>Ecdysozoa</taxon>
        <taxon>Arthropoda</taxon>
        <taxon>Chelicerata</taxon>
        <taxon>Arachnida</taxon>
        <taxon>Araneae</taxon>
        <taxon>Araneomorphae</taxon>
        <taxon>Entelegynae</taxon>
        <taxon>Araneoidea</taxon>
        <taxon>Nephilidae</taxon>
        <taxon>Trichonephila</taxon>
    </lineage>
</organism>
<dbReference type="Proteomes" id="UP000887116">
    <property type="component" value="Unassembled WGS sequence"/>
</dbReference>
<feature type="region of interest" description="Disordered" evidence="1">
    <location>
        <begin position="1"/>
        <end position="75"/>
    </location>
</feature>
<keyword evidence="3" id="KW-1185">Reference proteome</keyword>
<protein>
    <submittedName>
        <fullName evidence="2">Uncharacterized protein</fullName>
    </submittedName>
</protein>
<evidence type="ECO:0000313" key="2">
    <source>
        <dbReference type="EMBL" id="GFQ84881.1"/>
    </source>
</evidence>
<feature type="compositionally biased region" description="Basic and acidic residues" evidence="1">
    <location>
        <begin position="33"/>
        <end position="45"/>
    </location>
</feature>
<proteinExistence type="predicted"/>
<comment type="caution">
    <text evidence="2">The sequence shown here is derived from an EMBL/GenBank/DDBJ whole genome shotgun (WGS) entry which is preliminary data.</text>
</comment>
<dbReference type="EMBL" id="BMAO01002986">
    <property type="protein sequence ID" value="GFQ84881.1"/>
    <property type="molecule type" value="Genomic_DNA"/>
</dbReference>
<evidence type="ECO:0000313" key="3">
    <source>
        <dbReference type="Proteomes" id="UP000887116"/>
    </source>
</evidence>
<gene>
    <name evidence="2" type="ORF">TNCT_602481</name>
</gene>
<sequence>MHIIKRRPQRTDNFLIRESCHLQSRQGHQQRKGSAEIEGRDKSSLREPVPMTYAVGDQLPERKSKPKTFPAIPTT</sequence>
<dbReference type="AlphaFoldDB" id="A0A8X6FNK3"/>
<accession>A0A8X6FNK3</accession>
<name>A0A8X6FNK3_TRICU</name>
<evidence type="ECO:0000256" key="1">
    <source>
        <dbReference type="SAM" id="MobiDB-lite"/>
    </source>
</evidence>
<reference evidence="2" key="1">
    <citation type="submission" date="2020-07" db="EMBL/GenBank/DDBJ databases">
        <title>Multicomponent nature underlies the extraordinary mechanical properties of spider dragline silk.</title>
        <authorList>
            <person name="Kono N."/>
            <person name="Nakamura H."/>
            <person name="Mori M."/>
            <person name="Yoshida Y."/>
            <person name="Ohtoshi R."/>
            <person name="Malay A.D."/>
            <person name="Moran D.A.P."/>
            <person name="Tomita M."/>
            <person name="Numata K."/>
            <person name="Arakawa K."/>
        </authorList>
    </citation>
    <scope>NUCLEOTIDE SEQUENCE</scope>
</reference>